<accession>A0A101JSP6</accession>
<feature type="domain" description="DUF2231" evidence="2">
    <location>
        <begin position="12"/>
        <end position="136"/>
    </location>
</feature>
<name>A0A101JSP6_9ACTN</name>
<dbReference type="OrthoDB" id="3296762at2"/>
<feature type="transmembrane region" description="Helical" evidence="1">
    <location>
        <begin position="12"/>
        <end position="33"/>
    </location>
</feature>
<evidence type="ECO:0000256" key="1">
    <source>
        <dbReference type="SAM" id="Phobius"/>
    </source>
</evidence>
<dbReference type="InterPro" id="IPR019251">
    <property type="entry name" value="DUF2231_TM"/>
</dbReference>
<gene>
    <name evidence="3" type="ORF">ADL15_19980</name>
</gene>
<organism evidence="3 4">
    <name type="scientific">Actinoplanes awajinensis subsp. mycoplanecinus</name>
    <dbReference type="NCBI Taxonomy" id="135947"/>
    <lineage>
        <taxon>Bacteria</taxon>
        <taxon>Bacillati</taxon>
        <taxon>Actinomycetota</taxon>
        <taxon>Actinomycetes</taxon>
        <taxon>Micromonosporales</taxon>
        <taxon>Micromonosporaceae</taxon>
        <taxon>Actinoplanes</taxon>
    </lineage>
</organism>
<evidence type="ECO:0000313" key="4">
    <source>
        <dbReference type="Proteomes" id="UP000053244"/>
    </source>
</evidence>
<comment type="caution">
    <text evidence="3">The sequence shown here is derived from an EMBL/GenBank/DDBJ whole genome shotgun (WGS) entry which is preliminary data.</text>
</comment>
<keyword evidence="1" id="KW-0812">Transmembrane</keyword>
<protein>
    <recommendedName>
        <fullName evidence="2">DUF2231 domain-containing protein</fullName>
    </recommendedName>
</protein>
<dbReference type="Pfam" id="PF09990">
    <property type="entry name" value="DUF2231"/>
    <property type="match status" value="1"/>
</dbReference>
<evidence type="ECO:0000259" key="2">
    <source>
        <dbReference type="Pfam" id="PF09990"/>
    </source>
</evidence>
<feature type="transmembrane region" description="Helical" evidence="1">
    <location>
        <begin position="45"/>
        <end position="70"/>
    </location>
</feature>
<dbReference type="Proteomes" id="UP000053244">
    <property type="component" value="Unassembled WGS sequence"/>
</dbReference>
<dbReference type="RefSeq" id="WP_067693152.1">
    <property type="nucleotide sequence ID" value="NZ_LLZH01000178.1"/>
</dbReference>
<keyword evidence="1" id="KW-0472">Membrane</keyword>
<keyword evidence="1" id="KW-1133">Transmembrane helix</keyword>
<evidence type="ECO:0000313" key="3">
    <source>
        <dbReference type="EMBL" id="KUL32312.1"/>
    </source>
</evidence>
<sequence>MESRLRIAGQAVQPVLVMFPLGLFAMAVLFDVADLLGGPSILGALAYWNVVAGLVAGVPVMLAGAVDVMLIRETEARRLGALRTLINLGVLVAFAVILMVRIRAQDRVASGGLLLIEVLALGLAGFGAWFAGELANGRAPAFARAATGARTFKASGARNF</sequence>
<dbReference type="AlphaFoldDB" id="A0A101JSP6"/>
<feature type="transmembrane region" description="Helical" evidence="1">
    <location>
        <begin position="82"/>
        <end position="102"/>
    </location>
</feature>
<feature type="transmembrane region" description="Helical" evidence="1">
    <location>
        <begin position="108"/>
        <end position="131"/>
    </location>
</feature>
<reference evidence="3 4" key="1">
    <citation type="submission" date="2015-10" db="EMBL/GenBank/DDBJ databases">
        <authorList>
            <person name="Gilbert D.G."/>
        </authorList>
    </citation>
    <scope>NUCLEOTIDE SEQUENCE [LARGE SCALE GENOMIC DNA]</scope>
    <source>
        <strain evidence="3 4">NRRL B-16712</strain>
    </source>
</reference>
<proteinExistence type="predicted"/>
<keyword evidence="4" id="KW-1185">Reference proteome</keyword>
<dbReference type="EMBL" id="LLZH01000178">
    <property type="protein sequence ID" value="KUL32312.1"/>
    <property type="molecule type" value="Genomic_DNA"/>
</dbReference>